<dbReference type="PANTHER" id="PTHR43249:SF1">
    <property type="entry name" value="D-GLUCOSIDE 3-DEHYDROGENASE"/>
    <property type="match status" value="1"/>
</dbReference>
<sequence length="331" mass="37115">MKSYLKEVRWGIIGCGDVTEVKSGPALQQAENSQIAAVMRRNGELAKDYAMRHKVKKWYDNADALINDPEVNAIYIATPPNVHNEYTIKAAKAGKPVYVEKPMARTAKECLEMIEICEQGDIPLFVAYYRRALPRFRKIKEIIESGVLGELRFVQTTHFQPANNEGQTPKEQPWRVNPEIAGGGLFLDLASHTLDILDYLLGPIKEVKGLASNQNDAYHAEDIVTGTYLFESGIHGTGTWCFSAFDHIDKNEIVGSEGKLTFSTFGDSSITLVTAKGKEQWTIENPRHIQKYLIQEIVDELIGKKVSSSTGKTAARTNWVMDQLIADYYQK</sequence>
<keyword evidence="4" id="KW-1185">Reference proteome</keyword>
<dbReference type="OrthoDB" id="9815825at2"/>
<dbReference type="AlphaFoldDB" id="A0A2N0Z1H4"/>
<dbReference type="Gene3D" id="3.30.360.10">
    <property type="entry name" value="Dihydrodipicolinate Reductase, domain 2"/>
    <property type="match status" value="1"/>
</dbReference>
<dbReference type="Pfam" id="PF22725">
    <property type="entry name" value="GFO_IDH_MocA_C3"/>
    <property type="match status" value="1"/>
</dbReference>
<protein>
    <submittedName>
        <fullName evidence="3">Oxidoreductase</fullName>
    </submittedName>
</protein>
<dbReference type="GO" id="GO:0000166">
    <property type="term" value="F:nucleotide binding"/>
    <property type="evidence" value="ECO:0007669"/>
    <property type="project" value="InterPro"/>
</dbReference>
<dbReference type="InterPro" id="IPR052515">
    <property type="entry name" value="Gfo/Idh/MocA_Oxidoreductase"/>
</dbReference>
<dbReference type="Proteomes" id="UP000233375">
    <property type="component" value="Unassembled WGS sequence"/>
</dbReference>
<dbReference type="SUPFAM" id="SSF51735">
    <property type="entry name" value="NAD(P)-binding Rossmann-fold domains"/>
    <property type="match status" value="1"/>
</dbReference>
<feature type="domain" description="Gfo/Idh/MocA-like oxidoreductase N-terminal" evidence="1">
    <location>
        <begin position="8"/>
        <end position="127"/>
    </location>
</feature>
<dbReference type="Pfam" id="PF01408">
    <property type="entry name" value="GFO_IDH_MocA"/>
    <property type="match status" value="1"/>
</dbReference>
<name>A0A2N0Z1H4_9BACI</name>
<evidence type="ECO:0000259" key="2">
    <source>
        <dbReference type="Pfam" id="PF22725"/>
    </source>
</evidence>
<dbReference type="InterPro" id="IPR055170">
    <property type="entry name" value="GFO_IDH_MocA-like_dom"/>
</dbReference>
<accession>A0A2N0Z1H4</accession>
<dbReference type="SUPFAM" id="SSF55347">
    <property type="entry name" value="Glyceraldehyde-3-phosphate dehydrogenase-like, C-terminal domain"/>
    <property type="match status" value="1"/>
</dbReference>
<reference evidence="3 4" key="1">
    <citation type="journal article" date="2003" name="Int. J. Syst. Evol. Microbiol.">
        <title>Bacillus nealsonii sp. nov., isolated from a spacecraft-assembly facility, whose spores are gamma-radiation resistant.</title>
        <authorList>
            <person name="Venkateswaran K."/>
            <person name="Kempf M."/>
            <person name="Chen F."/>
            <person name="Satomi M."/>
            <person name="Nicholson W."/>
            <person name="Kern R."/>
        </authorList>
    </citation>
    <scope>NUCLEOTIDE SEQUENCE [LARGE SCALE GENOMIC DNA]</scope>
    <source>
        <strain evidence="3 4">FO-92</strain>
    </source>
</reference>
<feature type="domain" description="GFO/IDH/MocA-like oxidoreductase" evidence="2">
    <location>
        <begin position="136"/>
        <end position="260"/>
    </location>
</feature>
<dbReference type="InterPro" id="IPR000683">
    <property type="entry name" value="Gfo/Idh/MocA-like_OxRdtase_N"/>
</dbReference>
<gene>
    <name evidence="3" type="ORF">CWS01_12165</name>
</gene>
<proteinExistence type="predicted"/>
<evidence type="ECO:0000259" key="1">
    <source>
        <dbReference type="Pfam" id="PF01408"/>
    </source>
</evidence>
<dbReference type="InterPro" id="IPR036291">
    <property type="entry name" value="NAD(P)-bd_dom_sf"/>
</dbReference>
<dbReference type="EMBL" id="PISE01000025">
    <property type="protein sequence ID" value="PKG23365.1"/>
    <property type="molecule type" value="Genomic_DNA"/>
</dbReference>
<dbReference type="PANTHER" id="PTHR43249">
    <property type="entry name" value="UDP-N-ACETYL-2-AMINO-2-DEOXY-D-GLUCURONATE OXIDASE"/>
    <property type="match status" value="1"/>
</dbReference>
<evidence type="ECO:0000313" key="4">
    <source>
        <dbReference type="Proteomes" id="UP000233375"/>
    </source>
</evidence>
<evidence type="ECO:0000313" key="3">
    <source>
        <dbReference type="EMBL" id="PKG23365.1"/>
    </source>
</evidence>
<dbReference type="Gene3D" id="3.40.50.720">
    <property type="entry name" value="NAD(P)-binding Rossmann-like Domain"/>
    <property type="match status" value="1"/>
</dbReference>
<dbReference type="RefSeq" id="WP_101177471.1">
    <property type="nucleotide sequence ID" value="NZ_PISE01000025.1"/>
</dbReference>
<organism evidence="3 4">
    <name type="scientific">Niallia nealsonii</name>
    <dbReference type="NCBI Taxonomy" id="115979"/>
    <lineage>
        <taxon>Bacteria</taxon>
        <taxon>Bacillati</taxon>
        <taxon>Bacillota</taxon>
        <taxon>Bacilli</taxon>
        <taxon>Bacillales</taxon>
        <taxon>Bacillaceae</taxon>
        <taxon>Niallia</taxon>
    </lineage>
</organism>
<comment type="caution">
    <text evidence="3">The sequence shown here is derived from an EMBL/GenBank/DDBJ whole genome shotgun (WGS) entry which is preliminary data.</text>
</comment>